<dbReference type="Proteomes" id="UP001143981">
    <property type="component" value="Unassembled WGS sequence"/>
</dbReference>
<feature type="non-terminal residue" evidence="3">
    <location>
        <position position="1"/>
    </location>
</feature>
<dbReference type="AlphaFoldDB" id="A0A9W8CP93"/>
<dbReference type="PANTHER" id="PTHR12295:SF30">
    <property type="entry name" value="PROTEIN FURRY"/>
    <property type="match status" value="1"/>
</dbReference>
<dbReference type="GO" id="GO:0005938">
    <property type="term" value="C:cell cortex"/>
    <property type="evidence" value="ECO:0007669"/>
    <property type="project" value="TreeGrafter"/>
</dbReference>
<reference evidence="3" key="1">
    <citation type="submission" date="2022-07" db="EMBL/GenBank/DDBJ databases">
        <title>Phylogenomic reconstructions and comparative analyses of Kickxellomycotina fungi.</title>
        <authorList>
            <person name="Reynolds N.K."/>
            <person name="Stajich J.E."/>
            <person name="Barry K."/>
            <person name="Grigoriev I.V."/>
            <person name="Crous P."/>
            <person name="Smith M.E."/>
        </authorList>
    </citation>
    <scope>NUCLEOTIDE SEQUENCE</scope>
    <source>
        <strain evidence="3">BCRC 34381</strain>
    </source>
</reference>
<dbReference type="InterPro" id="IPR039867">
    <property type="entry name" value="Furry/Tao3/Mor2"/>
</dbReference>
<feature type="region of interest" description="Disordered" evidence="1">
    <location>
        <begin position="420"/>
        <end position="457"/>
    </location>
</feature>
<feature type="transmembrane region" description="Helical" evidence="2">
    <location>
        <begin position="211"/>
        <end position="230"/>
    </location>
</feature>
<name>A0A9W8CP93_9FUNG</name>
<evidence type="ECO:0000313" key="3">
    <source>
        <dbReference type="EMBL" id="KAJ1718858.1"/>
    </source>
</evidence>
<protein>
    <submittedName>
        <fullName evidence="3">Uncharacterized protein</fullName>
    </submittedName>
</protein>
<feature type="compositionally biased region" description="Polar residues" evidence="1">
    <location>
        <begin position="435"/>
        <end position="457"/>
    </location>
</feature>
<keyword evidence="2" id="KW-0472">Membrane</keyword>
<proteinExistence type="predicted"/>
<dbReference type="EMBL" id="JANBOI010003159">
    <property type="protein sequence ID" value="KAJ1718858.1"/>
    <property type="molecule type" value="Genomic_DNA"/>
</dbReference>
<evidence type="ECO:0000313" key="4">
    <source>
        <dbReference type="Proteomes" id="UP001143981"/>
    </source>
</evidence>
<dbReference type="PANTHER" id="PTHR12295">
    <property type="entry name" value="FURRY-RELATED"/>
    <property type="match status" value="1"/>
</dbReference>
<feature type="transmembrane region" description="Helical" evidence="2">
    <location>
        <begin position="20"/>
        <end position="39"/>
    </location>
</feature>
<comment type="caution">
    <text evidence="3">The sequence shown here is derived from an EMBL/GenBank/DDBJ whole genome shotgun (WGS) entry which is preliminary data.</text>
</comment>
<organism evidence="3 4">
    <name type="scientific">Coemansia biformis</name>
    <dbReference type="NCBI Taxonomy" id="1286918"/>
    <lineage>
        <taxon>Eukaryota</taxon>
        <taxon>Fungi</taxon>
        <taxon>Fungi incertae sedis</taxon>
        <taxon>Zoopagomycota</taxon>
        <taxon>Kickxellomycotina</taxon>
        <taxon>Kickxellomycetes</taxon>
        <taxon>Kickxellales</taxon>
        <taxon>Kickxellaceae</taxon>
        <taxon>Coemansia</taxon>
    </lineage>
</organism>
<gene>
    <name evidence="3" type="ORF">LPJ61_006446</name>
</gene>
<feature type="non-terminal residue" evidence="3">
    <location>
        <position position="457"/>
    </location>
</feature>
<accession>A0A9W8CP93</accession>
<keyword evidence="2" id="KW-0812">Transmembrane</keyword>
<dbReference type="GO" id="GO:0000902">
    <property type="term" value="P:cell morphogenesis"/>
    <property type="evidence" value="ECO:0007669"/>
    <property type="project" value="InterPro"/>
</dbReference>
<keyword evidence="4" id="KW-1185">Reference proteome</keyword>
<keyword evidence="2" id="KW-1133">Transmembrane helix</keyword>
<dbReference type="GO" id="GO:0030427">
    <property type="term" value="C:site of polarized growth"/>
    <property type="evidence" value="ECO:0007669"/>
    <property type="project" value="TreeGrafter"/>
</dbReference>
<sequence length="457" mass="49208">PAAECGFVGAGVHSVLASRSLSHTYVGLLLPLATFHLYAERNRTRRQALLLLRALCIHTSADACLCNLDALGTSIVADIPAIASSAVVRLSESIARAFSVHTQVVVLEVVRQVHVQASLGGRVATLQALVRPWLANVELRSANYADDSELAFDLSPIALSHESLVILRCMLYLTVKTGLDSMSAMQTLWMALVDHDTRTHSPSRSANMWLVIRYLIGLLGCAWSTSLLGFTRRIVVFLSRSSQGRLLVQQFADEAMRPSAALPMDVSGVLAQRAMDNAIPSEAWAKEIQFLTQTKPHSERSLLSSGALAVFYLSAISYEQAPLLAGYKSLAILPPVVFMLAHPERRVRDAARTVLVNMVSSERAECISAGHTANRGRIDGLQPATVGYEQAVNESAHVALAVLRGEECLGGFGNVDVAAESAPAEHPEPAARQASPDTDAQALNDSTELLSNEWATT</sequence>
<evidence type="ECO:0000256" key="1">
    <source>
        <dbReference type="SAM" id="MobiDB-lite"/>
    </source>
</evidence>
<dbReference type="OrthoDB" id="6287725at2759"/>
<evidence type="ECO:0000256" key="2">
    <source>
        <dbReference type="SAM" id="Phobius"/>
    </source>
</evidence>